<evidence type="ECO:0000313" key="9">
    <source>
        <dbReference type="EMBL" id="RAK24911.1"/>
    </source>
</evidence>
<dbReference type="CDD" id="cd00477">
    <property type="entry name" value="FTHFS"/>
    <property type="match status" value="1"/>
</dbReference>
<dbReference type="SUPFAM" id="SSF52540">
    <property type="entry name" value="P-loop containing nucleoside triphosphate hydrolases"/>
    <property type="match status" value="1"/>
</dbReference>
<sequence>MSTFPSDIEIAQNATMSHIKDIAKKINISEDDLEYYGKYKAKLPLHLQQENPKGKLILVSAMSPTKYGEGKTTMSIGLTDGLNYIGKKAIAVLREPSLGPVFGLKGGAAGGGYVQVLPMEDINLHFTGDFSAIEKANNLLSAVIDNNLQNTKYSLNLDPKSIAWKRVMDMNDRSLRQIIIGVGAKANGTMREDGFNITPASEVMAILCLAKDLEDLKFRLGNIFVGKTLDGKAIFARDLNVVGAMATLLKDAIKPNLVQTIDGNPAILHGGPFASIAQGTNTAIATKMGLSLGDYVVTEAGFGADLGAEKFLHIKCEQSGLKPDAVVLVATIRAIKHHAGLAAEDFKTENVSAIEKGFCNLEKHIENMQQFGLNPVVCINAFPDDTQAEYDKLKELCVTKGVTAIVSTAFVYGGKGSAAVAEKVIAEIEKGTANYKPLYQPTDNIEHKINVVAKTIYGANSVEFSPKSKAQLKMINDLGFSHFSVCMAKTPASFSDNEKLIGRPTNFDITVREFEIASGAGFIVPLLGEVMRMPGLPAVPNAERIDIDNEGRIKGLS</sequence>
<evidence type="ECO:0000256" key="7">
    <source>
        <dbReference type="ARBA" id="ARBA00061363"/>
    </source>
</evidence>
<evidence type="ECO:0000256" key="2">
    <source>
        <dbReference type="ARBA" id="ARBA00022563"/>
    </source>
</evidence>
<dbReference type="Gene3D" id="3.30.1510.10">
    <property type="entry name" value="Domain 2, N(10)-formyltetrahydrofolate synthetase"/>
    <property type="match status" value="1"/>
</dbReference>
<keyword evidence="3 8" id="KW-0436">Ligase</keyword>
<dbReference type="FunFam" id="3.30.1510.10:FF:000001">
    <property type="entry name" value="Formate--tetrahydrofolate ligase"/>
    <property type="match status" value="1"/>
</dbReference>
<dbReference type="Gene3D" id="3.40.50.300">
    <property type="entry name" value="P-loop containing nucleotide triphosphate hydrolases"/>
    <property type="match status" value="1"/>
</dbReference>
<dbReference type="InterPro" id="IPR000559">
    <property type="entry name" value="Formate_THF_ligase"/>
</dbReference>
<dbReference type="PROSITE" id="PS00722">
    <property type="entry name" value="FTHFS_2"/>
    <property type="match status" value="1"/>
</dbReference>
<evidence type="ECO:0000256" key="1">
    <source>
        <dbReference type="ARBA" id="ARBA00004777"/>
    </source>
</evidence>
<evidence type="ECO:0000313" key="10">
    <source>
        <dbReference type="Proteomes" id="UP000249620"/>
    </source>
</evidence>
<dbReference type="GO" id="GO:0005524">
    <property type="term" value="F:ATP binding"/>
    <property type="evidence" value="ECO:0007669"/>
    <property type="project" value="UniProtKB-UniRule"/>
</dbReference>
<dbReference type="EMBL" id="QLMI01000001">
    <property type="protein sequence ID" value="RAK24911.1"/>
    <property type="molecule type" value="Genomic_DNA"/>
</dbReference>
<organism evidence="9 10">
    <name type="scientific">Flavobacterium aquaticum</name>
    <dbReference type="NCBI Taxonomy" id="1236486"/>
    <lineage>
        <taxon>Bacteria</taxon>
        <taxon>Pseudomonadati</taxon>
        <taxon>Bacteroidota</taxon>
        <taxon>Flavobacteriia</taxon>
        <taxon>Flavobacteriales</taxon>
        <taxon>Flavobacteriaceae</taxon>
        <taxon>Flavobacterium</taxon>
    </lineage>
</organism>
<keyword evidence="4 8" id="KW-0547">Nucleotide-binding</keyword>
<dbReference type="PROSITE" id="PS00721">
    <property type="entry name" value="FTHFS_1"/>
    <property type="match status" value="1"/>
</dbReference>
<evidence type="ECO:0000256" key="6">
    <source>
        <dbReference type="ARBA" id="ARBA00049033"/>
    </source>
</evidence>
<dbReference type="EC" id="6.3.4.3" evidence="8"/>
<comment type="similarity">
    <text evidence="7 8">Belongs to the formate--tetrahydrofolate ligase family.</text>
</comment>
<dbReference type="OrthoDB" id="9761733at2"/>
<comment type="caution">
    <text evidence="9">The sequence shown here is derived from an EMBL/GenBank/DDBJ whole genome shotgun (WGS) entry which is preliminary data.</text>
</comment>
<dbReference type="UniPathway" id="UPA00193"/>
<dbReference type="InterPro" id="IPR020628">
    <property type="entry name" value="Formate_THF_ligase_CS"/>
</dbReference>
<dbReference type="FunFam" id="3.10.410.10:FF:000001">
    <property type="entry name" value="Putative formate--tetrahydrofolate ligase"/>
    <property type="match status" value="1"/>
</dbReference>
<dbReference type="HAMAP" id="MF_01543">
    <property type="entry name" value="FTHFS"/>
    <property type="match status" value="1"/>
</dbReference>
<dbReference type="GO" id="GO:0004329">
    <property type="term" value="F:formate-tetrahydrofolate ligase activity"/>
    <property type="evidence" value="ECO:0007669"/>
    <property type="project" value="UniProtKB-UniRule"/>
</dbReference>
<evidence type="ECO:0000256" key="8">
    <source>
        <dbReference type="HAMAP-Rule" id="MF_01543"/>
    </source>
</evidence>
<keyword evidence="2 8" id="KW-0554">One-carbon metabolism</keyword>
<dbReference type="Pfam" id="PF01268">
    <property type="entry name" value="FTHFS"/>
    <property type="match status" value="1"/>
</dbReference>
<protein>
    <recommendedName>
        <fullName evidence="8">Formate--tetrahydrofolate ligase</fullName>
        <ecNumber evidence="8">6.3.4.3</ecNumber>
    </recommendedName>
    <alternativeName>
        <fullName evidence="8">Formyltetrahydrofolate synthetase</fullName>
        <shortName evidence="8">FHS</shortName>
        <shortName evidence="8">FTHFS</shortName>
    </alternativeName>
</protein>
<dbReference type="GO" id="GO:0035999">
    <property type="term" value="P:tetrahydrofolate interconversion"/>
    <property type="evidence" value="ECO:0007669"/>
    <property type="project" value="UniProtKB-UniRule"/>
</dbReference>
<evidence type="ECO:0000256" key="3">
    <source>
        <dbReference type="ARBA" id="ARBA00022598"/>
    </source>
</evidence>
<accession>A0A327YW57</accession>
<keyword evidence="5 8" id="KW-0067">ATP-binding</keyword>
<dbReference type="InterPro" id="IPR027417">
    <property type="entry name" value="P-loop_NTPase"/>
</dbReference>
<keyword evidence="10" id="KW-1185">Reference proteome</keyword>
<gene>
    <name evidence="8" type="primary">fhs</name>
    <name evidence="9" type="ORF">B0I03_10167</name>
</gene>
<dbReference type="Gene3D" id="3.10.410.10">
    <property type="entry name" value="Formyltetrahydrofolate synthetase, domain 3"/>
    <property type="match status" value="1"/>
</dbReference>
<feature type="binding site" evidence="8">
    <location>
        <begin position="65"/>
        <end position="72"/>
    </location>
    <ligand>
        <name>ATP</name>
        <dbReference type="ChEBI" id="CHEBI:30616"/>
    </ligand>
</feature>
<comment type="pathway">
    <text evidence="1 8">One-carbon metabolism; tetrahydrofolate interconversion.</text>
</comment>
<comment type="catalytic activity">
    <reaction evidence="6 8">
        <text>(6S)-5,6,7,8-tetrahydrofolate + formate + ATP = (6R)-10-formyltetrahydrofolate + ADP + phosphate</text>
        <dbReference type="Rhea" id="RHEA:20221"/>
        <dbReference type="ChEBI" id="CHEBI:15740"/>
        <dbReference type="ChEBI" id="CHEBI:30616"/>
        <dbReference type="ChEBI" id="CHEBI:43474"/>
        <dbReference type="ChEBI" id="CHEBI:57453"/>
        <dbReference type="ChEBI" id="CHEBI:195366"/>
        <dbReference type="ChEBI" id="CHEBI:456216"/>
        <dbReference type="EC" id="6.3.4.3"/>
    </reaction>
</comment>
<evidence type="ECO:0000256" key="4">
    <source>
        <dbReference type="ARBA" id="ARBA00022741"/>
    </source>
</evidence>
<evidence type="ECO:0000256" key="5">
    <source>
        <dbReference type="ARBA" id="ARBA00022840"/>
    </source>
</evidence>
<dbReference type="RefSeq" id="WP_111565504.1">
    <property type="nucleotide sequence ID" value="NZ_QLMI01000001.1"/>
</dbReference>
<dbReference type="AlphaFoldDB" id="A0A327YW57"/>
<name>A0A327YW57_9FLAO</name>
<dbReference type="NCBIfam" id="NF010030">
    <property type="entry name" value="PRK13505.1"/>
    <property type="match status" value="1"/>
</dbReference>
<dbReference type="Proteomes" id="UP000249620">
    <property type="component" value="Unassembled WGS sequence"/>
</dbReference>
<proteinExistence type="inferred from homology"/>
<reference evidence="9 10" key="1">
    <citation type="submission" date="2018-06" db="EMBL/GenBank/DDBJ databases">
        <title>Genomic Encyclopedia of Type Strains, Phase III (KMG-III): the genomes of soil and plant-associated and newly described type strains.</title>
        <authorList>
            <person name="Whitman W."/>
        </authorList>
    </citation>
    <scope>NUCLEOTIDE SEQUENCE [LARGE SCALE GENOMIC DNA]</scope>
    <source>
        <strain evidence="9 10">CGMCC 1.12398</strain>
    </source>
</reference>